<comment type="caution">
    <text evidence="2">The sequence shown here is derived from an EMBL/GenBank/DDBJ whole genome shotgun (WGS) entry which is preliminary data.</text>
</comment>
<dbReference type="Pfam" id="PF00497">
    <property type="entry name" value="SBP_bac_3"/>
    <property type="match status" value="1"/>
</dbReference>
<dbReference type="PANTHER" id="PTHR38834:SF3">
    <property type="entry name" value="SOLUTE-BINDING PROTEIN FAMILY 3_N-TERMINAL DOMAIN-CONTAINING PROTEIN"/>
    <property type="match status" value="1"/>
</dbReference>
<evidence type="ECO:0000313" key="3">
    <source>
        <dbReference type="Proteomes" id="UP000690515"/>
    </source>
</evidence>
<dbReference type="EMBL" id="JAGSOY010000007">
    <property type="protein sequence ID" value="MBU2710447.1"/>
    <property type="molecule type" value="Genomic_DNA"/>
</dbReference>
<reference evidence="2 3" key="1">
    <citation type="submission" date="2021-04" db="EMBL/GenBank/DDBJ databases">
        <authorList>
            <person name="Pira H."/>
            <person name="Risdian C."/>
            <person name="Wink J."/>
        </authorList>
    </citation>
    <scope>NUCLEOTIDE SEQUENCE [LARGE SCALE GENOMIC DNA]</scope>
    <source>
        <strain evidence="2 3">WH53</strain>
    </source>
</reference>
<proteinExistence type="predicted"/>
<dbReference type="InterPro" id="IPR001638">
    <property type="entry name" value="Solute-binding_3/MltF_N"/>
</dbReference>
<accession>A0ABS5Z8T1</accession>
<dbReference type="Proteomes" id="UP000690515">
    <property type="component" value="Unassembled WGS sequence"/>
</dbReference>
<organism evidence="2 3">
    <name type="scientific">Zooshikella harenae</name>
    <dbReference type="NCBI Taxonomy" id="2827238"/>
    <lineage>
        <taxon>Bacteria</taxon>
        <taxon>Pseudomonadati</taxon>
        <taxon>Pseudomonadota</taxon>
        <taxon>Gammaproteobacteria</taxon>
        <taxon>Oceanospirillales</taxon>
        <taxon>Zooshikellaceae</taxon>
        <taxon>Zooshikella</taxon>
    </lineage>
</organism>
<dbReference type="SUPFAM" id="SSF53850">
    <property type="entry name" value="Periplasmic binding protein-like II"/>
    <property type="match status" value="1"/>
</dbReference>
<sequence length="253" mass="29508">MSTYLTGLIVLFLTLTLHASELLVVTEEWPPYNYKENNLVTGYSTEIVQKVLKKANINYTIRLYPWARAYDLALKKENILIYTIVRTPEREALFQWLGPILPGKKFYLYKLKSRKDISLTTIDDAKNFKTAIMRDDVTHQFLNARGFIDEKHLDLSVSEEINIKKLFNNRADLIIGNVESLPLRIKNLQFDFSKVEPAIFMFEHGYYMALSAQSDEQLFNRLNTAMKQVFTPEYQKSLALKYKVKLLFPSSDE</sequence>
<keyword evidence="3" id="KW-1185">Reference proteome</keyword>
<dbReference type="PANTHER" id="PTHR38834">
    <property type="entry name" value="PERIPLASMIC SUBSTRATE BINDING PROTEIN FAMILY 3"/>
    <property type="match status" value="1"/>
</dbReference>
<name>A0ABS5Z8T1_9GAMM</name>
<dbReference type="Gene3D" id="3.40.190.10">
    <property type="entry name" value="Periplasmic binding protein-like II"/>
    <property type="match status" value="2"/>
</dbReference>
<evidence type="ECO:0000259" key="1">
    <source>
        <dbReference type="Pfam" id="PF00497"/>
    </source>
</evidence>
<protein>
    <submittedName>
        <fullName evidence="2">Transporter substrate-binding domain-containing protein</fullName>
    </submittedName>
</protein>
<feature type="domain" description="Solute-binding protein family 3/N-terminal" evidence="1">
    <location>
        <begin position="25"/>
        <end position="232"/>
    </location>
</feature>
<gene>
    <name evidence="2" type="ORF">KCG35_05205</name>
</gene>
<evidence type="ECO:0000313" key="2">
    <source>
        <dbReference type="EMBL" id="MBU2710447.1"/>
    </source>
</evidence>
<dbReference type="RefSeq" id="WP_215818610.1">
    <property type="nucleotide sequence ID" value="NZ_JAGSOY010000007.1"/>
</dbReference>